<proteinExistence type="predicted"/>
<feature type="region of interest" description="Disordered" evidence="1">
    <location>
        <begin position="25"/>
        <end position="48"/>
    </location>
</feature>
<feature type="compositionally biased region" description="Pro residues" evidence="1">
    <location>
        <begin position="35"/>
        <end position="48"/>
    </location>
</feature>
<gene>
    <name evidence="3" type="ORF">GCM10010970_17360</name>
</gene>
<feature type="chain" id="PRO_5047281664" description="Lipoprotein" evidence="2">
    <location>
        <begin position="18"/>
        <end position="280"/>
    </location>
</feature>
<keyword evidence="4" id="KW-1185">Reference proteome</keyword>
<accession>A0ABQ2P907</accession>
<feature type="signal peptide" evidence="2">
    <location>
        <begin position="1"/>
        <end position="17"/>
    </location>
</feature>
<evidence type="ECO:0000256" key="1">
    <source>
        <dbReference type="SAM" id="MobiDB-lite"/>
    </source>
</evidence>
<evidence type="ECO:0008006" key="5">
    <source>
        <dbReference type="Google" id="ProtNLM"/>
    </source>
</evidence>
<dbReference type="PROSITE" id="PS51257">
    <property type="entry name" value="PROKAR_LIPOPROTEIN"/>
    <property type="match status" value="1"/>
</dbReference>
<sequence length="280" mass="28556">MKQVFAFSAVALSLALAACGGGGGDSTSTSAPVATPTPTPAPTPAPTPVPTIQNPQAGSTAAVGNGIEGYWTNSASVADPKNASKNLVLIAPDGEMFGFSSATDTYNQGTLTFSGSTWAASGERAIGQTDGTFNDTGTFVAQSSFTDPTSADLTFDTYSIANALAVTQADATGTWGSLTNGVTVDASGNFSGSTTEAGRCNVSGSLLQFQPSTKKNLFKVTFTATQSLNCTLPLGQQFSGLATIDLINTGSSAKPVYVRALQVLTSIPHVNFLWLQLPKS</sequence>
<organism evidence="3 4">
    <name type="scientific">Silvimonas iriomotensis</name>
    <dbReference type="NCBI Taxonomy" id="449662"/>
    <lineage>
        <taxon>Bacteria</taxon>
        <taxon>Pseudomonadati</taxon>
        <taxon>Pseudomonadota</taxon>
        <taxon>Betaproteobacteria</taxon>
        <taxon>Neisseriales</taxon>
        <taxon>Chitinibacteraceae</taxon>
        <taxon>Silvimonas</taxon>
    </lineage>
</organism>
<keyword evidence="2" id="KW-0732">Signal</keyword>
<dbReference type="RefSeq" id="WP_188703875.1">
    <property type="nucleotide sequence ID" value="NZ_BMLX01000002.1"/>
</dbReference>
<dbReference type="Proteomes" id="UP000637267">
    <property type="component" value="Unassembled WGS sequence"/>
</dbReference>
<protein>
    <recommendedName>
        <fullName evidence="5">Lipoprotein</fullName>
    </recommendedName>
</protein>
<evidence type="ECO:0000256" key="2">
    <source>
        <dbReference type="SAM" id="SignalP"/>
    </source>
</evidence>
<evidence type="ECO:0000313" key="3">
    <source>
        <dbReference type="EMBL" id="GGP20869.1"/>
    </source>
</evidence>
<name>A0ABQ2P907_9NEIS</name>
<evidence type="ECO:0000313" key="4">
    <source>
        <dbReference type="Proteomes" id="UP000637267"/>
    </source>
</evidence>
<dbReference type="EMBL" id="BMLX01000002">
    <property type="protein sequence ID" value="GGP20869.1"/>
    <property type="molecule type" value="Genomic_DNA"/>
</dbReference>
<reference evidence="4" key="1">
    <citation type="journal article" date="2019" name="Int. J. Syst. Evol. Microbiol.">
        <title>The Global Catalogue of Microorganisms (GCM) 10K type strain sequencing project: providing services to taxonomists for standard genome sequencing and annotation.</title>
        <authorList>
            <consortium name="The Broad Institute Genomics Platform"/>
            <consortium name="The Broad Institute Genome Sequencing Center for Infectious Disease"/>
            <person name="Wu L."/>
            <person name="Ma J."/>
        </authorList>
    </citation>
    <scope>NUCLEOTIDE SEQUENCE [LARGE SCALE GENOMIC DNA]</scope>
    <source>
        <strain evidence="4">CGMCC 1.8859</strain>
    </source>
</reference>
<comment type="caution">
    <text evidence="3">The sequence shown here is derived from an EMBL/GenBank/DDBJ whole genome shotgun (WGS) entry which is preliminary data.</text>
</comment>